<evidence type="ECO:0000259" key="1">
    <source>
        <dbReference type="SMART" id="SM00507"/>
    </source>
</evidence>
<dbReference type="RefSeq" id="WP_171298930.1">
    <property type="nucleotide sequence ID" value="NZ_CP087098.1"/>
</dbReference>
<dbReference type="Gene3D" id="1.10.30.50">
    <property type="match status" value="1"/>
</dbReference>
<dbReference type="SMART" id="SM00507">
    <property type="entry name" value="HNHc"/>
    <property type="match status" value="1"/>
</dbReference>
<dbReference type="AlphaFoldDB" id="A0A7Y3WUT7"/>
<name>A0A7Y3WUT7_9CLOT</name>
<gene>
    <name evidence="2" type="ORF">HLQ16_20825</name>
</gene>
<dbReference type="SUPFAM" id="SSF88697">
    <property type="entry name" value="PUA domain-like"/>
    <property type="match status" value="1"/>
</dbReference>
<reference evidence="2 3" key="1">
    <citation type="submission" date="2020-05" db="EMBL/GenBank/DDBJ databases">
        <title>Complete genome of Clostridium estertheticum subspecies estertheticum, isolated from Vacuum packed lamb meat from New Zealand imported to Switzerland.</title>
        <authorList>
            <person name="Wambui J."/>
            <person name="Stevens M.J.A."/>
            <person name="Stephan R."/>
        </authorList>
    </citation>
    <scope>NUCLEOTIDE SEQUENCE [LARGE SCALE GENOMIC DNA]</scope>
    <source>
        <strain evidence="2 3">CEST001</strain>
    </source>
</reference>
<dbReference type="Gene3D" id="3.10.590.10">
    <property type="entry name" value="ph1033 like domains"/>
    <property type="match status" value="1"/>
</dbReference>
<dbReference type="InterPro" id="IPR015947">
    <property type="entry name" value="PUA-like_sf"/>
</dbReference>
<accession>A0A7Y3WUT7</accession>
<feature type="domain" description="HNH nuclease" evidence="1">
    <location>
        <begin position="286"/>
        <end position="344"/>
    </location>
</feature>
<protein>
    <submittedName>
        <fullName evidence="2">EVE domain-containing protein</fullName>
    </submittedName>
</protein>
<evidence type="ECO:0000313" key="2">
    <source>
        <dbReference type="EMBL" id="NNU78360.1"/>
    </source>
</evidence>
<dbReference type="InterPro" id="IPR003615">
    <property type="entry name" value="HNH_nuc"/>
</dbReference>
<dbReference type="CDD" id="cd00085">
    <property type="entry name" value="HNHc"/>
    <property type="match status" value="1"/>
</dbReference>
<dbReference type="Proteomes" id="UP000531659">
    <property type="component" value="Unassembled WGS sequence"/>
</dbReference>
<evidence type="ECO:0000313" key="3">
    <source>
        <dbReference type="Proteomes" id="UP000531659"/>
    </source>
</evidence>
<sequence>MNMKLLNDIAKVLVETARIHKTISYNNLSKRLNNQISPMNLGNPIGELSKMAHELSLPLISVLVINQASTIPGEGYYKLASELKGISEGQAMKEFQQETNDAYQCEEWNKLLDYFNNTSNRKYWIAVHDIVAYNDNPRLLGFNNTIYNAKEIKPGDLIAYYLSGSSTIKGIYEVCEKPWQRYDPWTSNHQIQIKPILELKSSIDFKIMVPSLQLFVNKEKWYSHIQGTNAVRELLKSDFDIIEANVYRACINNREVEYSEILEDDDTIGNESIEMKISRIKRNQEIVCKIKKKYKNKCQIEGCNFTFKKKNGECYSEAHHLELLSKGGSQVESNVVILCPNHHRMVHYADIKIFDLIGFNRNVVINEEDYCIKYI</sequence>
<comment type="caution">
    <text evidence="2">The sequence shown here is derived from an EMBL/GenBank/DDBJ whole genome shotgun (WGS) entry which is preliminary data.</text>
</comment>
<dbReference type="EMBL" id="JABEYB010000022">
    <property type="protein sequence ID" value="NNU78360.1"/>
    <property type="molecule type" value="Genomic_DNA"/>
</dbReference>
<organism evidence="2 3">
    <name type="scientific">Clostridium estertheticum</name>
    <dbReference type="NCBI Taxonomy" id="238834"/>
    <lineage>
        <taxon>Bacteria</taxon>
        <taxon>Bacillati</taxon>
        <taxon>Bacillota</taxon>
        <taxon>Clostridia</taxon>
        <taxon>Eubacteriales</taxon>
        <taxon>Clostridiaceae</taxon>
        <taxon>Clostridium</taxon>
    </lineage>
</organism>
<proteinExistence type="predicted"/>